<organism evidence="2 3">
    <name type="scientific">Teratosphaeria nubilosa</name>
    <dbReference type="NCBI Taxonomy" id="161662"/>
    <lineage>
        <taxon>Eukaryota</taxon>
        <taxon>Fungi</taxon>
        <taxon>Dikarya</taxon>
        <taxon>Ascomycota</taxon>
        <taxon>Pezizomycotina</taxon>
        <taxon>Dothideomycetes</taxon>
        <taxon>Dothideomycetidae</taxon>
        <taxon>Mycosphaerellales</taxon>
        <taxon>Teratosphaeriaceae</taxon>
        <taxon>Teratosphaeria</taxon>
    </lineage>
</organism>
<evidence type="ECO:0000313" key="3">
    <source>
        <dbReference type="Proteomes" id="UP000799436"/>
    </source>
</evidence>
<proteinExistence type="predicted"/>
<reference evidence="2" key="1">
    <citation type="journal article" date="2020" name="Stud. Mycol.">
        <title>101 Dothideomycetes genomes: a test case for predicting lifestyles and emergence of pathogens.</title>
        <authorList>
            <person name="Haridas S."/>
            <person name="Albert R."/>
            <person name="Binder M."/>
            <person name="Bloem J."/>
            <person name="Labutti K."/>
            <person name="Salamov A."/>
            <person name="Andreopoulos B."/>
            <person name="Baker S."/>
            <person name="Barry K."/>
            <person name="Bills G."/>
            <person name="Bluhm B."/>
            <person name="Cannon C."/>
            <person name="Castanera R."/>
            <person name="Culley D."/>
            <person name="Daum C."/>
            <person name="Ezra D."/>
            <person name="Gonzalez J."/>
            <person name="Henrissat B."/>
            <person name="Kuo A."/>
            <person name="Liang C."/>
            <person name="Lipzen A."/>
            <person name="Lutzoni F."/>
            <person name="Magnuson J."/>
            <person name="Mondo S."/>
            <person name="Nolan M."/>
            <person name="Ohm R."/>
            <person name="Pangilinan J."/>
            <person name="Park H.-J."/>
            <person name="Ramirez L."/>
            <person name="Alfaro M."/>
            <person name="Sun H."/>
            <person name="Tritt A."/>
            <person name="Yoshinaga Y."/>
            <person name="Zwiers L.-H."/>
            <person name="Turgeon B."/>
            <person name="Goodwin S."/>
            <person name="Spatafora J."/>
            <person name="Crous P."/>
            <person name="Grigoriev I."/>
        </authorList>
    </citation>
    <scope>NUCLEOTIDE SEQUENCE</scope>
    <source>
        <strain evidence="2">CBS 116005</strain>
    </source>
</reference>
<name>A0A6G1L3X6_9PEZI</name>
<evidence type="ECO:0000313" key="2">
    <source>
        <dbReference type="EMBL" id="KAF2766934.1"/>
    </source>
</evidence>
<dbReference type="Proteomes" id="UP000799436">
    <property type="component" value="Unassembled WGS sequence"/>
</dbReference>
<dbReference type="EMBL" id="ML995863">
    <property type="protein sequence ID" value="KAF2766934.1"/>
    <property type="molecule type" value="Genomic_DNA"/>
</dbReference>
<accession>A0A6G1L3X6</accession>
<feature type="signal peptide" evidence="1">
    <location>
        <begin position="1"/>
        <end position="20"/>
    </location>
</feature>
<feature type="chain" id="PRO_5026012411" evidence="1">
    <location>
        <begin position="21"/>
        <end position="58"/>
    </location>
</feature>
<sequence length="58" mass="6231">MRVPTIFLALLAIVVSFCSANPCEPNSYTCACCQSICDVTSNPSVCFTQECTVICFEG</sequence>
<dbReference type="AlphaFoldDB" id="A0A6G1L3X6"/>
<gene>
    <name evidence="2" type="ORF">EJ03DRAFT_329603</name>
</gene>
<evidence type="ECO:0000256" key="1">
    <source>
        <dbReference type="SAM" id="SignalP"/>
    </source>
</evidence>
<keyword evidence="1" id="KW-0732">Signal</keyword>
<protein>
    <submittedName>
        <fullName evidence="2">Uncharacterized protein</fullName>
    </submittedName>
</protein>
<keyword evidence="3" id="KW-1185">Reference proteome</keyword>